<comment type="caution">
    <text evidence="11">The sequence shown here is derived from an EMBL/GenBank/DDBJ whole genome shotgun (WGS) entry which is preliminary data.</text>
</comment>
<gene>
    <name evidence="11" type="ORF">CLODIP_2_CD15782</name>
</gene>
<evidence type="ECO:0000256" key="3">
    <source>
        <dbReference type="ARBA" id="ARBA00022692"/>
    </source>
</evidence>
<evidence type="ECO:0000313" key="12">
    <source>
        <dbReference type="Proteomes" id="UP000494165"/>
    </source>
</evidence>
<dbReference type="SMART" id="SM01299">
    <property type="entry name" value="PIP49_N"/>
    <property type="match status" value="1"/>
</dbReference>
<feature type="transmembrane region" description="Helical" evidence="9">
    <location>
        <begin position="85"/>
        <end position="109"/>
    </location>
</feature>
<name>A0A8S1BQ61_9INSE</name>
<organism evidence="11 12">
    <name type="scientific">Cloeon dipterum</name>
    <dbReference type="NCBI Taxonomy" id="197152"/>
    <lineage>
        <taxon>Eukaryota</taxon>
        <taxon>Metazoa</taxon>
        <taxon>Ecdysozoa</taxon>
        <taxon>Arthropoda</taxon>
        <taxon>Hexapoda</taxon>
        <taxon>Insecta</taxon>
        <taxon>Pterygota</taxon>
        <taxon>Palaeoptera</taxon>
        <taxon>Ephemeroptera</taxon>
        <taxon>Pisciforma</taxon>
        <taxon>Baetidae</taxon>
        <taxon>Cloeon</taxon>
    </lineage>
</organism>
<keyword evidence="3 9" id="KW-0812">Transmembrane</keyword>
<evidence type="ECO:0000259" key="10">
    <source>
        <dbReference type="SMART" id="SM01299"/>
    </source>
</evidence>
<evidence type="ECO:0000256" key="7">
    <source>
        <dbReference type="ARBA" id="ARBA00023136"/>
    </source>
</evidence>
<evidence type="ECO:0000256" key="8">
    <source>
        <dbReference type="ARBA" id="ARBA00023157"/>
    </source>
</evidence>
<proteinExistence type="inferred from homology"/>
<keyword evidence="4" id="KW-0256">Endoplasmic reticulum</keyword>
<dbReference type="Pfam" id="PF12260">
    <property type="entry name" value="PIP49_C"/>
    <property type="match status" value="1"/>
</dbReference>
<evidence type="ECO:0000256" key="2">
    <source>
        <dbReference type="ARBA" id="ARBA00006338"/>
    </source>
</evidence>
<evidence type="ECO:0000256" key="5">
    <source>
        <dbReference type="ARBA" id="ARBA00022968"/>
    </source>
</evidence>
<dbReference type="PANTHER" id="PTHR21093:SF2">
    <property type="entry name" value="DIVERGENT PROTEIN KINASE DOMAIN 1C"/>
    <property type="match status" value="1"/>
</dbReference>
<dbReference type="GO" id="GO:0005789">
    <property type="term" value="C:endoplasmic reticulum membrane"/>
    <property type="evidence" value="ECO:0007669"/>
    <property type="project" value="UniProtKB-SubCell"/>
</dbReference>
<evidence type="ECO:0000256" key="4">
    <source>
        <dbReference type="ARBA" id="ARBA00022824"/>
    </source>
</evidence>
<comment type="similarity">
    <text evidence="2">Belongs to the DIPK family.</text>
</comment>
<dbReference type="Pfam" id="PF14875">
    <property type="entry name" value="PIP49_N"/>
    <property type="match status" value="1"/>
</dbReference>
<dbReference type="AlphaFoldDB" id="A0A8S1BQ61"/>
<keyword evidence="7 9" id="KW-0472">Membrane</keyword>
<evidence type="ECO:0000256" key="6">
    <source>
        <dbReference type="ARBA" id="ARBA00022989"/>
    </source>
</evidence>
<evidence type="ECO:0000256" key="9">
    <source>
        <dbReference type="SAM" id="Phobius"/>
    </source>
</evidence>
<reference evidence="11 12" key="1">
    <citation type="submission" date="2020-04" db="EMBL/GenBank/DDBJ databases">
        <authorList>
            <person name="Alioto T."/>
            <person name="Alioto T."/>
            <person name="Gomez Garrido J."/>
        </authorList>
    </citation>
    <scope>NUCLEOTIDE SEQUENCE [LARGE SCALE GENOMIC DNA]</scope>
</reference>
<protein>
    <recommendedName>
        <fullName evidence="10">FAM69 N-terminal domain-containing protein</fullName>
    </recommendedName>
</protein>
<evidence type="ECO:0000256" key="1">
    <source>
        <dbReference type="ARBA" id="ARBA00004648"/>
    </source>
</evidence>
<dbReference type="Proteomes" id="UP000494165">
    <property type="component" value="Unassembled WGS sequence"/>
</dbReference>
<feature type="domain" description="FAM69 N-terminal" evidence="10">
    <location>
        <begin position="76"/>
        <end position="229"/>
    </location>
</feature>
<keyword evidence="8" id="KW-1015">Disulfide bond</keyword>
<sequence>MLEKGVASICQSIVIVLVQKWPEICLHDEGVFQRICSYMRMPSAALLDSRLVRRLALQVSIMLRDRQAVMVLLRRMVLSLYRRRYCLLFCGVLVGAFATLYGLFVYGVVCSNVQVWKHVHEICKQYKDGEVVGNMCHPLCEGRVHSLSCQPLHSGKEVVFSAVLDGVPLVFKSSRRNLHTRTEVYAEDSNSGRHLYPSEDEFVKMVATLVENELNVSATEDQLSKLIHLAPVTPDPDLRLTEMKDLWRLLQDHEYLGVRMFSEQEILPTLIGSCGDVFAVDFAEPLAGGGLWEHEDEVWSDRLRSAVLILELLERLETTAPAPLRLCDVRLNHLGRSFDGAKAVVLDGDSLVTQSVADTLAGDGSMCLDHADCHFFDCHAACEDSVCVPPSSNNNLQAICEKVFLGAKWGGALVMPGLLASPHASPALAALLRLCAHPHGEEGVKHGTPDDIRDRLVATVEEMVYELDLNA</sequence>
<dbReference type="InterPro" id="IPR029244">
    <property type="entry name" value="FAM69_N"/>
</dbReference>
<dbReference type="OrthoDB" id="8543887at2759"/>
<dbReference type="InterPro" id="IPR022049">
    <property type="entry name" value="FAM69_kinase_dom"/>
</dbReference>
<keyword evidence="12" id="KW-1185">Reference proteome</keyword>
<dbReference type="PANTHER" id="PTHR21093">
    <property type="entry name" value="DIVERGENT PROTEIN KINASE DOMAIN 1C-RELATED"/>
    <property type="match status" value="1"/>
</dbReference>
<comment type="subcellular location">
    <subcellularLocation>
        <location evidence="1">Endoplasmic reticulum membrane</location>
        <topology evidence="1">Single-pass type II membrane protein</topology>
    </subcellularLocation>
</comment>
<accession>A0A8S1BQ61</accession>
<keyword evidence="6 9" id="KW-1133">Transmembrane helix</keyword>
<evidence type="ECO:0000313" key="11">
    <source>
        <dbReference type="EMBL" id="CAB3361544.1"/>
    </source>
</evidence>
<dbReference type="EMBL" id="CADEPI010000006">
    <property type="protein sequence ID" value="CAB3361544.1"/>
    <property type="molecule type" value="Genomic_DNA"/>
</dbReference>
<keyword evidence="5" id="KW-0735">Signal-anchor</keyword>